<dbReference type="NCBIfam" id="TIGR02339">
    <property type="entry name" value="thermosome_arch"/>
    <property type="match status" value="1"/>
</dbReference>
<proteinExistence type="inferred from homology"/>
<dbReference type="AlphaFoldDB" id="A0A157T6X7"/>
<dbReference type="CDD" id="cd03343">
    <property type="entry name" value="cpn60"/>
    <property type="match status" value="1"/>
</dbReference>
<evidence type="ECO:0000256" key="5">
    <source>
        <dbReference type="RuleBase" id="RU004187"/>
    </source>
</evidence>
<dbReference type="EMBL" id="LT549890">
    <property type="protein sequence ID" value="SAI86651.1"/>
    <property type="molecule type" value="Genomic_DNA"/>
</dbReference>
<evidence type="ECO:0000313" key="6">
    <source>
        <dbReference type="EMBL" id="SAI86651.1"/>
    </source>
</evidence>
<dbReference type="PROSITE" id="PS00750">
    <property type="entry name" value="TCP1_1"/>
    <property type="match status" value="1"/>
</dbReference>
<dbReference type="InterPro" id="IPR017998">
    <property type="entry name" value="Chaperone_TCP-1"/>
</dbReference>
<dbReference type="InterPro" id="IPR027410">
    <property type="entry name" value="TCP-1-like_intermed_sf"/>
</dbReference>
<dbReference type="InterPro" id="IPR027413">
    <property type="entry name" value="GROEL-like_equatorial_sf"/>
</dbReference>
<keyword evidence="3 5" id="KW-0067">ATP-binding</keyword>
<dbReference type="SUPFAM" id="SSF48592">
    <property type="entry name" value="GroEL equatorial domain-like"/>
    <property type="match status" value="1"/>
</dbReference>
<dbReference type="NCBIfam" id="NF041083">
    <property type="entry name" value="thermosome_beta"/>
    <property type="match status" value="1"/>
</dbReference>
<keyword evidence="4 5" id="KW-0143">Chaperone</keyword>
<dbReference type="PANTHER" id="PTHR11353">
    <property type="entry name" value="CHAPERONIN"/>
    <property type="match status" value="1"/>
</dbReference>
<gene>
    <name evidence="6" type="ORF">SSOP1_3097</name>
</gene>
<evidence type="ECO:0000256" key="1">
    <source>
        <dbReference type="ARBA" id="ARBA00008020"/>
    </source>
</evidence>
<evidence type="ECO:0000256" key="4">
    <source>
        <dbReference type="ARBA" id="ARBA00023186"/>
    </source>
</evidence>
<dbReference type="Proteomes" id="UP000076770">
    <property type="component" value="Chromosome i"/>
</dbReference>
<dbReference type="Pfam" id="PF00118">
    <property type="entry name" value="Cpn60_TCP1"/>
    <property type="match status" value="1"/>
</dbReference>
<evidence type="ECO:0000256" key="3">
    <source>
        <dbReference type="ARBA" id="ARBA00022840"/>
    </source>
</evidence>
<dbReference type="GO" id="GO:0051082">
    <property type="term" value="F:unfolded protein binding"/>
    <property type="evidence" value="ECO:0007669"/>
    <property type="project" value="InterPro"/>
</dbReference>
<dbReference type="InterPro" id="IPR027409">
    <property type="entry name" value="GroEL-like_apical_dom_sf"/>
</dbReference>
<accession>A0A157T6X7</accession>
<dbReference type="InterPro" id="IPR053374">
    <property type="entry name" value="TCP-1_chaperonin"/>
</dbReference>
<dbReference type="SUPFAM" id="SSF54849">
    <property type="entry name" value="GroEL-intermediate domain like"/>
    <property type="match status" value="1"/>
</dbReference>
<protein>
    <submittedName>
        <fullName evidence="6">Thermosome subunit</fullName>
    </submittedName>
</protein>
<comment type="similarity">
    <text evidence="1 5">Belongs to the TCP-1 chaperonin family.</text>
</comment>
<dbReference type="GO" id="GO:0005524">
    <property type="term" value="F:ATP binding"/>
    <property type="evidence" value="ECO:0007669"/>
    <property type="project" value="UniProtKB-KW"/>
</dbReference>
<sequence>MKENMAYLLREGTQRSTGNEVILNNIAVAKILLEMLKSSLGPKGLDKMLVEGQDVTITNDGATIVKNMEVQHPTAKLLIETAKTVDTEVGDGTTSVVVLAGLLLEKAEDLLNQKIHPTVIIEGYRKALNSSLELLKNIADKISPEDRKIVHDLVYTTLSSKFFSTEHTLEKIINLVIDASLAVLDKRDGSYDLDIKNIKIVKVNGGEFDDSELINGIVVDKEPTNENMPKRVENVKVMLADFPLKLEKTEISMKLGISDPTQIKGYLDEQTAYVKQMVDKIKAMGVKLFITQKDIDEIASYLMGKNGIMALKNVKRSDIELLSRATGAKIASSMKDANESDLGEAKLVEVRNLGKNKYLFIQSDKAKAVTVIIKGSNNMITDEAERSLNDAFNSIRNLLLEPYIVAGGGAVEEELAKRLRDDARKVIGKEQLAFNAFADALEEYVSILSETAGMDPISALTEIRHKHATGLKNAGIDVTKARIYDNMLELRVIDSLKVKEQVLKSATEAATAILKIDDMIAAAPAKQQPQPQQPNPYLG</sequence>
<dbReference type="SUPFAM" id="SSF52029">
    <property type="entry name" value="GroEL apical domain-like"/>
    <property type="match status" value="1"/>
</dbReference>
<organism evidence="6 7">
    <name type="scientific">Saccharolobus solfataricus</name>
    <name type="common">Sulfolobus solfataricus</name>
    <dbReference type="NCBI Taxonomy" id="2287"/>
    <lineage>
        <taxon>Archaea</taxon>
        <taxon>Thermoproteota</taxon>
        <taxon>Thermoprotei</taxon>
        <taxon>Sulfolobales</taxon>
        <taxon>Sulfolobaceae</taxon>
        <taxon>Saccharolobus</taxon>
    </lineage>
</organism>
<dbReference type="GO" id="GO:0140662">
    <property type="term" value="F:ATP-dependent protein folding chaperone"/>
    <property type="evidence" value="ECO:0007669"/>
    <property type="project" value="InterPro"/>
</dbReference>
<keyword evidence="2 5" id="KW-0547">Nucleotide-binding</keyword>
<dbReference type="InterPro" id="IPR054827">
    <property type="entry name" value="thermosome_alpha"/>
</dbReference>
<dbReference type="InterPro" id="IPR002423">
    <property type="entry name" value="Cpn60/GroEL/TCP-1"/>
</dbReference>
<dbReference type="Gene3D" id="3.30.260.10">
    <property type="entry name" value="TCP-1-like chaperonin intermediate domain"/>
    <property type="match status" value="1"/>
</dbReference>
<dbReference type="GO" id="GO:0016887">
    <property type="term" value="F:ATP hydrolysis activity"/>
    <property type="evidence" value="ECO:0007669"/>
    <property type="project" value="InterPro"/>
</dbReference>
<reference evidence="7" key="1">
    <citation type="submission" date="2016-04" db="EMBL/GenBank/DDBJ databases">
        <authorList>
            <person name="Shah S.A."/>
            <person name="Garrett R.A."/>
        </authorList>
    </citation>
    <scope>NUCLEOTIDE SEQUENCE [LARGE SCALE GENOMIC DNA]</scope>
    <source>
        <strain evidence="7">ATCC 35091 / DSM 1616 / JCM 8930 / NBRC 15331 / P1</strain>
    </source>
</reference>
<dbReference type="Gene3D" id="3.50.7.10">
    <property type="entry name" value="GroEL"/>
    <property type="match status" value="1"/>
</dbReference>
<dbReference type="InterPro" id="IPR012714">
    <property type="entry name" value="Thermosome_arc"/>
</dbReference>
<evidence type="ECO:0000313" key="7">
    <source>
        <dbReference type="Proteomes" id="UP000076770"/>
    </source>
</evidence>
<dbReference type="PATRIC" id="fig|2287.9.peg.3252"/>
<dbReference type="Gene3D" id="1.10.560.10">
    <property type="entry name" value="GroEL-like equatorial domain"/>
    <property type="match status" value="1"/>
</dbReference>
<name>A0A157T6X7_SACSO</name>
<dbReference type="PRINTS" id="PR00304">
    <property type="entry name" value="TCOMPLEXTCP1"/>
</dbReference>
<dbReference type="InterPro" id="IPR002194">
    <property type="entry name" value="Chaperonin_TCP-1_CS"/>
</dbReference>
<dbReference type="NCBIfam" id="NF041082">
    <property type="entry name" value="thermosome_alpha"/>
    <property type="match status" value="1"/>
</dbReference>
<evidence type="ECO:0000256" key="2">
    <source>
        <dbReference type="ARBA" id="ARBA00022741"/>
    </source>
</evidence>
<dbReference type="PROSITE" id="PS00751">
    <property type="entry name" value="TCP1_2"/>
    <property type="match status" value="1"/>
</dbReference>